<dbReference type="KEGG" id="tva:4743590"/>
<dbReference type="VEuPathDB" id="TrichDB:TVAG_332040"/>
<evidence type="ECO:0000259" key="6">
    <source>
        <dbReference type="PROSITE" id="PS50850"/>
    </source>
</evidence>
<feature type="transmembrane region" description="Helical" evidence="5">
    <location>
        <begin position="118"/>
        <end position="136"/>
    </location>
</feature>
<keyword evidence="2 5" id="KW-0812">Transmembrane</keyword>
<keyword evidence="8" id="KW-1185">Reference proteome</keyword>
<feature type="transmembrane region" description="Helical" evidence="5">
    <location>
        <begin position="186"/>
        <end position="209"/>
    </location>
</feature>
<dbReference type="InterPro" id="IPR020846">
    <property type="entry name" value="MFS_dom"/>
</dbReference>
<reference evidence="7" key="1">
    <citation type="submission" date="2006-10" db="EMBL/GenBank/DDBJ databases">
        <authorList>
            <person name="Amadeo P."/>
            <person name="Zhao Q."/>
            <person name="Wortman J."/>
            <person name="Fraser-Liggett C."/>
            <person name="Carlton J."/>
        </authorList>
    </citation>
    <scope>NUCLEOTIDE SEQUENCE</scope>
    <source>
        <strain evidence="7">G3</strain>
    </source>
</reference>
<dbReference type="PANTHER" id="PTHR48021:SF1">
    <property type="entry name" value="GH07001P-RELATED"/>
    <property type="match status" value="1"/>
</dbReference>
<dbReference type="PANTHER" id="PTHR48021">
    <property type="match status" value="1"/>
</dbReference>
<evidence type="ECO:0000256" key="2">
    <source>
        <dbReference type="ARBA" id="ARBA00022692"/>
    </source>
</evidence>
<proteinExistence type="predicted"/>
<dbReference type="SUPFAM" id="SSF103473">
    <property type="entry name" value="MFS general substrate transporter"/>
    <property type="match status" value="1"/>
</dbReference>
<dbReference type="FunFam" id="1.20.1250.20:FF:000279">
    <property type="entry name" value="Major facilitator superfamily protein"/>
    <property type="match status" value="1"/>
</dbReference>
<dbReference type="PROSITE" id="PS50850">
    <property type="entry name" value="MFS"/>
    <property type="match status" value="1"/>
</dbReference>
<dbReference type="STRING" id="5722.A2GA73"/>
<dbReference type="OMA" id="VTCVLVY"/>
<dbReference type="InParanoid" id="A2GA73"/>
<keyword evidence="4 5" id="KW-0472">Membrane</keyword>
<keyword evidence="3 5" id="KW-1133">Transmembrane helix</keyword>
<dbReference type="FunFam" id="1.20.1250.20:FF:000352">
    <property type="entry name" value="Major Facilitator Superfamily protein"/>
    <property type="match status" value="1"/>
</dbReference>
<dbReference type="PROSITE" id="PS00217">
    <property type="entry name" value="SUGAR_TRANSPORT_2"/>
    <property type="match status" value="1"/>
</dbReference>
<feature type="transmembrane region" description="Helical" evidence="5">
    <location>
        <begin position="278"/>
        <end position="305"/>
    </location>
</feature>
<dbReference type="FunCoup" id="A2GA73">
    <property type="interactions" value="488"/>
</dbReference>
<dbReference type="Pfam" id="PF00083">
    <property type="entry name" value="Sugar_tr"/>
    <property type="match status" value="2"/>
</dbReference>
<dbReference type="Gene3D" id="1.20.1250.20">
    <property type="entry name" value="MFS general substrate transporter like domains"/>
    <property type="match status" value="2"/>
</dbReference>
<dbReference type="InterPro" id="IPR005828">
    <property type="entry name" value="MFS_sugar_transport-like"/>
</dbReference>
<dbReference type="Proteomes" id="UP000001542">
    <property type="component" value="Unassembled WGS sequence"/>
</dbReference>
<feature type="domain" description="Major facilitator superfamily (MFS) profile" evidence="6">
    <location>
        <begin position="1"/>
        <end position="372"/>
    </location>
</feature>
<evidence type="ECO:0000256" key="3">
    <source>
        <dbReference type="ARBA" id="ARBA00022989"/>
    </source>
</evidence>
<dbReference type="GO" id="GO:0055085">
    <property type="term" value="P:transmembrane transport"/>
    <property type="evidence" value="ECO:0000318"/>
    <property type="project" value="GO_Central"/>
</dbReference>
<evidence type="ECO:0000256" key="4">
    <source>
        <dbReference type="ARBA" id="ARBA00023136"/>
    </source>
</evidence>
<dbReference type="AlphaFoldDB" id="A2GA73"/>
<evidence type="ECO:0000313" key="8">
    <source>
        <dbReference type="Proteomes" id="UP000001542"/>
    </source>
</evidence>
<dbReference type="OrthoDB" id="6612291at2759"/>
<evidence type="ECO:0000256" key="5">
    <source>
        <dbReference type="SAM" id="Phobius"/>
    </source>
</evidence>
<evidence type="ECO:0000256" key="1">
    <source>
        <dbReference type="ARBA" id="ARBA00004141"/>
    </source>
</evidence>
<dbReference type="VEuPathDB" id="TrichDB:TVAGG3_0123600"/>
<dbReference type="eggNOG" id="KOG0254">
    <property type="taxonomic scope" value="Eukaryota"/>
</dbReference>
<feature type="transmembrane region" description="Helical" evidence="5">
    <location>
        <begin position="221"/>
        <end position="242"/>
    </location>
</feature>
<dbReference type="GO" id="GO:0022857">
    <property type="term" value="F:transmembrane transporter activity"/>
    <property type="evidence" value="ECO:0000318"/>
    <property type="project" value="GO_Central"/>
</dbReference>
<comment type="subcellular location">
    <subcellularLocation>
        <location evidence="1">Membrane</location>
        <topology evidence="1">Multi-pass membrane protein</topology>
    </subcellularLocation>
</comment>
<sequence>MSIGNVLVYCSPAAESLINDLGYSSTEFSAINALASISAIAGSPLINIVVTKFGRKIAAICSQIGVVLGWVLMIVAGKKYKWIGYISRIVSGIFIGATSGVIPVYIVELAPEEYRAAYGVMCQLFVSIGAVISYAFGLFAKWRLIAILSLIPCGLFLIFIWFCPDSPVTTCLTNLSASEPIFQKKFILPTIISMLSVIFQQLSGINALLTNLNPIFQASKITMSSGAAAVLVSSAQMISTALSSAFIAKFGDRICWSVSSAGQAVALILSFVNEKKNLSPYIPVICLFFDVFLFGMGLGPIPWFVVAKVFPDSNRALASCLNQSFNWLLCSVMIFAFTPMMNAMTLSWVYFFYGIVMAFSIFYGIFLMPKDEKEPEIQNDLDIDTNPQVIREL</sequence>
<dbReference type="InterPro" id="IPR050549">
    <property type="entry name" value="MFS_Trehalose_Transporter"/>
</dbReference>
<protein>
    <submittedName>
        <fullName evidence="7">Major facilitator superfamily protein</fullName>
    </submittedName>
</protein>
<accession>A2GA73</accession>
<reference evidence="7" key="2">
    <citation type="journal article" date="2007" name="Science">
        <title>Draft genome sequence of the sexually transmitted pathogen Trichomonas vaginalis.</title>
        <authorList>
            <person name="Carlton J.M."/>
            <person name="Hirt R.P."/>
            <person name="Silva J.C."/>
            <person name="Delcher A.L."/>
            <person name="Schatz M."/>
            <person name="Zhao Q."/>
            <person name="Wortman J.R."/>
            <person name="Bidwell S.L."/>
            <person name="Alsmark U.C.M."/>
            <person name="Besteiro S."/>
            <person name="Sicheritz-Ponten T."/>
            <person name="Noel C.J."/>
            <person name="Dacks J.B."/>
            <person name="Foster P.G."/>
            <person name="Simillion C."/>
            <person name="Van de Peer Y."/>
            <person name="Miranda-Saavedra D."/>
            <person name="Barton G.J."/>
            <person name="Westrop G.D."/>
            <person name="Mueller S."/>
            <person name="Dessi D."/>
            <person name="Fiori P.L."/>
            <person name="Ren Q."/>
            <person name="Paulsen I."/>
            <person name="Zhang H."/>
            <person name="Bastida-Corcuera F.D."/>
            <person name="Simoes-Barbosa A."/>
            <person name="Brown M.T."/>
            <person name="Hayes R.D."/>
            <person name="Mukherjee M."/>
            <person name="Okumura C.Y."/>
            <person name="Schneider R."/>
            <person name="Smith A.J."/>
            <person name="Vanacova S."/>
            <person name="Villalvazo M."/>
            <person name="Haas B.J."/>
            <person name="Pertea M."/>
            <person name="Feldblyum T.V."/>
            <person name="Utterback T.R."/>
            <person name="Shu C.L."/>
            <person name="Osoegawa K."/>
            <person name="de Jong P.J."/>
            <person name="Hrdy I."/>
            <person name="Horvathova L."/>
            <person name="Zubacova Z."/>
            <person name="Dolezal P."/>
            <person name="Malik S.B."/>
            <person name="Logsdon J.M. Jr."/>
            <person name="Henze K."/>
            <person name="Gupta A."/>
            <person name="Wang C.C."/>
            <person name="Dunne R.L."/>
            <person name="Upcroft J.A."/>
            <person name="Upcroft P."/>
            <person name="White O."/>
            <person name="Salzberg S.L."/>
            <person name="Tang P."/>
            <person name="Chiu C.-H."/>
            <person name="Lee Y.-S."/>
            <person name="Embley T.M."/>
            <person name="Coombs G.H."/>
            <person name="Mottram J.C."/>
            <person name="Tachezy J."/>
            <person name="Fraser-Liggett C.M."/>
            <person name="Johnson P.J."/>
        </authorList>
    </citation>
    <scope>NUCLEOTIDE SEQUENCE [LARGE SCALE GENOMIC DNA]</scope>
    <source>
        <strain evidence="7">G3</strain>
    </source>
</reference>
<dbReference type="EMBL" id="DS114780">
    <property type="protein sequence ID" value="EAX85947.1"/>
    <property type="molecule type" value="Genomic_DNA"/>
</dbReference>
<dbReference type="InterPro" id="IPR005829">
    <property type="entry name" value="Sugar_transporter_CS"/>
</dbReference>
<dbReference type="SMR" id="A2GA73"/>
<name>A2GA73_TRIV3</name>
<feature type="transmembrane region" description="Helical" evidence="5">
    <location>
        <begin position="82"/>
        <end position="106"/>
    </location>
</feature>
<feature type="transmembrane region" description="Helical" evidence="5">
    <location>
        <begin position="350"/>
        <end position="368"/>
    </location>
</feature>
<dbReference type="GO" id="GO:0016020">
    <property type="term" value="C:membrane"/>
    <property type="evidence" value="ECO:0000318"/>
    <property type="project" value="GO_Central"/>
</dbReference>
<feature type="transmembrane region" description="Helical" evidence="5">
    <location>
        <begin position="254"/>
        <end position="272"/>
    </location>
</feature>
<dbReference type="InterPro" id="IPR036259">
    <property type="entry name" value="MFS_trans_sf"/>
</dbReference>
<organism evidence="7 8">
    <name type="scientific">Trichomonas vaginalis (strain ATCC PRA-98 / G3)</name>
    <dbReference type="NCBI Taxonomy" id="412133"/>
    <lineage>
        <taxon>Eukaryota</taxon>
        <taxon>Metamonada</taxon>
        <taxon>Parabasalia</taxon>
        <taxon>Trichomonadida</taxon>
        <taxon>Trichomonadidae</taxon>
        <taxon>Trichomonas</taxon>
    </lineage>
</organism>
<feature type="transmembrane region" description="Helical" evidence="5">
    <location>
        <begin position="30"/>
        <end position="50"/>
    </location>
</feature>
<dbReference type="RefSeq" id="XP_001298877.1">
    <property type="nucleotide sequence ID" value="XM_001298876.1"/>
</dbReference>
<feature type="transmembrane region" description="Helical" evidence="5">
    <location>
        <begin position="142"/>
        <end position="163"/>
    </location>
</feature>
<evidence type="ECO:0000313" key="7">
    <source>
        <dbReference type="EMBL" id="EAX85947.1"/>
    </source>
</evidence>
<feature type="transmembrane region" description="Helical" evidence="5">
    <location>
        <begin position="325"/>
        <end position="344"/>
    </location>
</feature>
<gene>
    <name evidence="7" type="ORF">TVAG_332040</name>
</gene>